<reference evidence="2" key="1">
    <citation type="submission" date="2023-03" db="EMBL/GenBank/DDBJ databases">
        <title>Massive genome expansion in bonnet fungi (Mycena s.s.) driven by repeated elements and novel gene families across ecological guilds.</title>
        <authorList>
            <consortium name="Lawrence Berkeley National Laboratory"/>
            <person name="Harder C.B."/>
            <person name="Miyauchi S."/>
            <person name="Viragh M."/>
            <person name="Kuo A."/>
            <person name="Thoen E."/>
            <person name="Andreopoulos B."/>
            <person name="Lu D."/>
            <person name="Skrede I."/>
            <person name="Drula E."/>
            <person name="Henrissat B."/>
            <person name="Morin E."/>
            <person name="Kohler A."/>
            <person name="Barry K."/>
            <person name="LaButti K."/>
            <person name="Morin E."/>
            <person name="Salamov A."/>
            <person name="Lipzen A."/>
            <person name="Mereny Z."/>
            <person name="Hegedus B."/>
            <person name="Baldrian P."/>
            <person name="Stursova M."/>
            <person name="Weitz H."/>
            <person name="Taylor A."/>
            <person name="Grigoriev I.V."/>
            <person name="Nagy L.G."/>
            <person name="Martin F."/>
            <person name="Kauserud H."/>
        </authorList>
    </citation>
    <scope>NUCLEOTIDE SEQUENCE</scope>
    <source>
        <strain evidence="2">CBHHK002</strain>
    </source>
</reference>
<evidence type="ECO:0000256" key="1">
    <source>
        <dbReference type="SAM" id="SignalP"/>
    </source>
</evidence>
<keyword evidence="1" id="KW-0732">Signal</keyword>
<accession>A0AAD7ESW2</accession>
<dbReference type="AlphaFoldDB" id="A0AAD7ESW2"/>
<sequence>MQFAILSSLLTALAALTQTALAANCGGAGGTANGECVMYNGGSCSQGAKLGSYRPTCTGNCFQYSTFYSITPEGDGTYGTDCVVYSDSNCQHEIADTGNQISGGPCFDIPQGGNSMKCYYRCH</sequence>
<proteinExistence type="predicted"/>
<name>A0AAD7ESW2_9AGAR</name>
<protein>
    <submittedName>
        <fullName evidence="2">Uncharacterized protein</fullName>
    </submittedName>
</protein>
<evidence type="ECO:0000313" key="2">
    <source>
        <dbReference type="EMBL" id="KAJ7349752.1"/>
    </source>
</evidence>
<gene>
    <name evidence="2" type="ORF">DFH08DRAFT_696425</name>
</gene>
<keyword evidence="3" id="KW-1185">Reference proteome</keyword>
<dbReference type="EMBL" id="JARIHO010000015">
    <property type="protein sequence ID" value="KAJ7349752.1"/>
    <property type="molecule type" value="Genomic_DNA"/>
</dbReference>
<dbReference type="Proteomes" id="UP001218218">
    <property type="component" value="Unassembled WGS sequence"/>
</dbReference>
<comment type="caution">
    <text evidence="2">The sequence shown here is derived from an EMBL/GenBank/DDBJ whole genome shotgun (WGS) entry which is preliminary data.</text>
</comment>
<organism evidence="2 3">
    <name type="scientific">Mycena albidolilacea</name>
    <dbReference type="NCBI Taxonomy" id="1033008"/>
    <lineage>
        <taxon>Eukaryota</taxon>
        <taxon>Fungi</taxon>
        <taxon>Dikarya</taxon>
        <taxon>Basidiomycota</taxon>
        <taxon>Agaricomycotina</taxon>
        <taxon>Agaricomycetes</taxon>
        <taxon>Agaricomycetidae</taxon>
        <taxon>Agaricales</taxon>
        <taxon>Marasmiineae</taxon>
        <taxon>Mycenaceae</taxon>
        <taxon>Mycena</taxon>
    </lineage>
</organism>
<feature type="chain" id="PRO_5041912030" evidence="1">
    <location>
        <begin position="23"/>
        <end position="123"/>
    </location>
</feature>
<feature type="signal peptide" evidence="1">
    <location>
        <begin position="1"/>
        <end position="22"/>
    </location>
</feature>
<evidence type="ECO:0000313" key="3">
    <source>
        <dbReference type="Proteomes" id="UP001218218"/>
    </source>
</evidence>